<keyword evidence="7" id="KW-1185">Reference proteome</keyword>
<keyword evidence="3" id="KW-0645">Protease</keyword>
<feature type="compositionally biased region" description="Basic residues" evidence="4">
    <location>
        <begin position="8"/>
        <end position="39"/>
    </location>
</feature>
<feature type="compositionally biased region" description="Basic residues" evidence="4">
    <location>
        <begin position="47"/>
        <end position="72"/>
    </location>
</feature>
<evidence type="ECO:0000313" key="7">
    <source>
        <dbReference type="Proteomes" id="UP000673375"/>
    </source>
</evidence>
<feature type="region of interest" description="Disordered" evidence="4">
    <location>
        <begin position="1"/>
        <end position="72"/>
    </location>
</feature>
<evidence type="ECO:0000256" key="1">
    <source>
        <dbReference type="ARBA" id="ARBA00004401"/>
    </source>
</evidence>
<reference evidence="6 7" key="1">
    <citation type="submission" date="2020-12" db="EMBL/GenBank/DDBJ databases">
        <title>Vagococcus allomyrinae sp. nov. and Enterococcus lavae sp. nov., isolated from the larvae of Allomyrina dichotoma.</title>
        <authorList>
            <person name="Lee S.D."/>
        </authorList>
    </citation>
    <scope>NUCLEOTIDE SEQUENCE [LARGE SCALE GENOMIC DNA]</scope>
    <source>
        <strain evidence="6 7">BWM-S5</strain>
    </source>
</reference>
<dbReference type="Proteomes" id="UP000673375">
    <property type="component" value="Unassembled WGS sequence"/>
</dbReference>
<protein>
    <recommendedName>
        <fullName evidence="3">Signal peptidase I</fullName>
        <ecNumber evidence="3">3.4.21.89</ecNumber>
    </recommendedName>
</protein>
<dbReference type="InterPro" id="IPR019533">
    <property type="entry name" value="Peptidase_S26"/>
</dbReference>
<evidence type="ECO:0000256" key="4">
    <source>
        <dbReference type="SAM" id="MobiDB-lite"/>
    </source>
</evidence>
<comment type="caution">
    <text evidence="6">The sequence shown here is derived from an EMBL/GenBank/DDBJ whole genome shotgun (WGS) entry which is preliminary data.</text>
</comment>
<gene>
    <name evidence="6" type="primary">lepB</name>
    <name evidence="6" type="ORF">I6N96_09400</name>
</gene>
<comment type="similarity">
    <text evidence="2 3">Belongs to the peptidase S26 family.</text>
</comment>
<dbReference type="PANTHER" id="PTHR43390">
    <property type="entry name" value="SIGNAL PEPTIDASE I"/>
    <property type="match status" value="1"/>
</dbReference>
<keyword evidence="3" id="KW-0472">Membrane</keyword>
<dbReference type="Gene3D" id="2.10.109.10">
    <property type="entry name" value="Umud Fragment, subunit A"/>
    <property type="match status" value="1"/>
</dbReference>
<dbReference type="PRINTS" id="PR00727">
    <property type="entry name" value="LEADERPTASE"/>
</dbReference>
<dbReference type="EC" id="3.4.21.89" evidence="3"/>
<comment type="catalytic activity">
    <reaction evidence="3">
        <text>Cleavage of hydrophobic, N-terminal signal or leader sequences from secreted and periplasmic proteins.</text>
        <dbReference type="EC" id="3.4.21.89"/>
    </reaction>
</comment>
<comment type="subcellular location">
    <subcellularLocation>
        <location evidence="1">Cell membrane</location>
        <topology evidence="1">Single-pass type II membrane protein</topology>
    </subcellularLocation>
    <subcellularLocation>
        <location evidence="3">Membrane</location>
        <topology evidence="3">Single-pass type II membrane protein</topology>
    </subcellularLocation>
</comment>
<evidence type="ECO:0000256" key="2">
    <source>
        <dbReference type="ARBA" id="ARBA00009370"/>
    </source>
</evidence>
<organism evidence="6 7">
    <name type="scientific">Enterococcus larvae</name>
    <dbReference type="NCBI Taxonomy" id="2794352"/>
    <lineage>
        <taxon>Bacteria</taxon>
        <taxon>Bacillati</taxon>
        <taxon>Bacillota</taxon>
        <taxon>Bacilli</taxon>
        <taxon>Lactobacillales</taxon>
        <taxon>Enterococcaceae</taxon>
        <taxon>Enterococcus</taxon>
    </lineage>
</organism>
<keyword evidence="3 6" id="KW-0378">Hydrolase</keyword>
<dbReference type="InterPro" id="IPR036286">
    <property type="entry name" value="LexA/Signal_pep-like_sf"/>
</dbReference>
<dbReference type="Pfam" id="PF10502">
    <property type="entry name" value="Peptidase_S26"/>
    <property type="match status" value="1"/>
</dbReference>
<keyword evidence="3" id="KW-1133">Transmembrane helix</keyword>
<keyword evidence="3" id="KW-0812">Transmembrane</keyword>
<evidence type="ECO:0000313" key="6">
    <source>
        <dbReference type="EMBL" id="MBP1046500.1"/>
    </source>
</evidence>
<feature type="domain" description="Peptidase S26" evidence="5">
    <location>
        <begin position="82"/>
        <end position="245"/>
    </location>
</feature>
<dbReference type="SUPFAM" id="SSF51306">
    <property type="entry name" value="LexA/Signal peptidase"/>
    <property type="match status" value="1"/>
</dbReference>
<proteinExistence type="inferred from homology"/>
<accession>A0ABS4CIP6</accession>
<name>A0ABS4CIP6_9ENTE</name>
<evidence type="ECO:0000259" key="5">
    <source>
        <dbReference type="Pfam" id="PF10502"/>
    </source>
</evidence>
<dbReference type="GO" id="GO:0009003">
    <property type="term" value="F:signal peptidase activity"/>
    <property type="evidence" value="ECO:0007669"/>
    <property type="project" value="UniProtKB-EC"/>
</dbReference>
<dbReference type="EMBL" id="JAEDXU010000004">
    <property type="protein sequence ID" value="MBP1046500.1"/>
    <property type="molecule type" value="Genomic_DNA"/>
</dbReference>
<dbReference type="InterPro" id="IPR000223">
    <property type="entry name" value="Pept_S26A_signal_pept_1"/>
</dbReference>
<dbReference type="PANTHER" id="PTHR43390:SF1">
    <property type="entry name" value="CHLOROPLAST PROCESSING PEPTIDASE"/>
    <property type="match status" value="1"/>
</dbReference>
<dbReference type="NCBIfam" id="TIGR02227">
    <property type="entry name" value="sigpep_I_bact"/>
    <property type="match status" value="1"/>
</dbReference>
<evidence type="ECO:0000256" key="3">
    <source>
        <dbReference type="RuleBase" id="RU362042"/>
    </source>
</evidence>
<sequence length="253" mass="29145">MTQPHEKKTVKKKRKPVEGIKKKKNASSKTKKTVARGRKRSENTKKAPIKKHRMTPVKRKRKKKPGKQGVRRKKQSPKIILIEIGITVFIFLLVVFVLSKVTFTTIKLEGYSMTEQLNDGDRLFINRMKSPSSFDLIAFKDSKGDVLVRRVIGVPGDRLYYKDDQLYVNEEEKLERYLENAVSLARQGGMKATEDFTLTQLTGENSVPENNYFVLGDNRQYATDSRYFGFVDKKAIIGVVEFRFFPFHTLAGF</sequence>
<dbReference type="CDD" id="cd06530">
    <property type="entry name" value="S26_SPase_I"/>
    <property type="match status" value="1"/>
</dbReference>
<feature type="transmembrane region" description="Helical" evidence="3">
    <location>
        <begin position="79"/>
        <end position="98"/>
    </location>
</feature>
<dbReference type="RefSeq" id="WP_209557318.1">
    <property type="nucleotide sequence ID" value="NZ_JAEDXU010000004.1"/>
</dbReference>